<evidence type="ECO:0000259" key="11">
    <source>
        <dbReference type="Pfam" id="PF24878"/>
    </source>
</evidence>
<dbReference type="EC" id="2.4.-.-" evidence="12"/>
<feature type="transmembrane region" description="Helical" evidence="9">
    <location>
        <begin position="115"/>
        <end position="138"/>
    </location>
</feature>
<proteinExistence type="predicted"/>
<evidence type="ECO:0000256" key="8">
    <source>
        <dbReference type="SAM" id="MobiDB-lite"/>
    </source>
</evidence>
<evidence type="ECO:0000259" key="10">
    <source>
        <dbReference type="Pfam" id="PF13231"/>
    </source>
</evidence>
<feature type="transmembrane region" description="Helical" evidence="9">
    <location>
        <begin position="481"/>
        <end position="499"/>
    </location>
</feature>
<keyword evidence="13" id="KW-1185">Reference proteome</keyword>
<keyword evidence="4 12" id="KW-0808">Transferase</keyword>
<dbReference type="InterPro" id="IPR038731">
    <property type="entry name" value="RgtA/B/C-like"/>
</dbReference>
<evidence type="ECO:0000256" key="7">
    <source>
        <dbReference type="ARBA" id="ARBA00023136"/>
    </source>
</evidence>
<organism evidence="12 13">
    <name type="scientific">Actinomycetospora atypica</name>
    <dbReference type="NCBI Taxonomy" id="1290095"/>
    <lineage>
        <taxon>Bacteria</taxon>
        <taxon>Bacillati</taxon>
        <taxon>Actinomycetota</taxon>
        <taxon>Actinomycetes</taxon>
        <taxon>Pseudonocardiales</taxon>
        <taxon>Pseudonocardiaceae</taxon>
        <taxon>Actinomycetospora</taxon>
    </lineage>
</organism>
<keyword evidence="6 9" id="KW-1133">Transmembrane helix</keyword>
<feature type="transmembrane region" description="Helical" evidence="9">
    <location>
        <begin position="336"/>
        <end position="353"/>
    </location>
</feature>
<evidence type="ECO:0000256" key="1">
    <source>
        <dbReference type="ARBA" id="ARBA00004651"/>
    </source>
</evidence>
<feature type="transmembrane region" description="Helical" evidence="9">
    <location>
        <begin position="365"/>
        <end position="384"/>
    </location>
</feature>
<evidence type="ECO:0000256" key="9">
    <source>
        <dbReference type="SAM" id="Phobius"/>
    </source>
</evidence>
<dbReference type="Pfam" id="PF13231">
    <property type="entry name" value="PMT_2"/>
    <property type="match status" value="1"/>
</dbReference>
<keyword evidence="2" id="KW-1003">Cell membrane</keyword>
<evidence type="ECO:0000256" key="6">
    <source>
        <dbReference type="ARBA" id="ARBA00022989"/>
    </source>
</evidence>
<dbReference type="Pfam" id="PF24878">
    <property type="entry name" value="YkcB_C"/>
    <property type="match status" value="1"/>
</dbReference>
<feature type="transmembrane region" description="Helical" evidence="9">
    <location>
        <begin position="448"/>
        <end position="469"/>
    </location>
</feature>
<gene>
    <name evidence="12" type="ORF">ACFPBZ_23720</name>
</gene>
<feature type="transmembrane region" description="Helical" evidence="9">
    <location>
        <begin position="222"/>
        <end position="239"/>
    </location>
</feature>
<protein>
    <submittedName>
        <fullName evidence="12">ArnT family glycosyltransferase</fullName>
        <ecNumber evidence="12">2.4.-.-</ecNumber>
    </submittedName>
</protein>
<dbReference type="Proteomes" id="UP001595947">
    <property type="component" value="Unassembled WGS sequence"/>
</dbReference>
<feature type="transmembrane region" description="Helical" evidence="9">
    <location>
        <begin position="246"/>
        <end position="264"/>
    </location>
</feature>
<feature type="region of interest" description="Disordered" evidence="8">
    <location>
        <begin position="1"/>
        <end position="34"/>
    </location>
</feature>
<keyword evidence="3 12" id="KW-0328">Glycosyltransferase</keyword>
<feature type="domain" description="Putative mannosyltransferase YkcA/B-like C-terminal" evidence="11">
    <location>
        <begin position="566"/>
        <end position="651"/>
    </location>
</feature>
<comment type="caution">
    <text evidence="12">The sequence shown here is derived from an EMBL/GenBank/DDBJ whole genome shotgun (WGS) entry which is preliminary data.</text>
</comment>
<dbReference type="PANTHER" id="PTHR33908">
    <property type="entry name" value="MANNOSYLTRANSFERASE YKCB-RELATED"/>
    <property type="match status" value="1"/>
</dbReference>
<evidence type="ECO:0000256" key="3">
    <source>
        <dbReference type="ARBA" id="ARBA00022676"/>
    </source>
</evidence>
<feature type="transmembrane region" description="Helical" evidence="9">
    <location>
        <begin position="418"/>
        <end position="436"/>
    </location>
</feature>
<feature type="transmembrane region" description="Helical" evidence="9">
    <location>
        <begin position="41"/>
        <end position="60"/>
    </location>
</feature>
<feature type="compositionally biased region" description="Gly residues" evidence="8">
    <location>
        <begin position="525"/>
        <end position="535"/>
    </location>
</feature>
<feature type="transmembrane region" description="Helical" evidence="9">
    <location>
        <begin position="390"/>
        <end position="411"/>
    </location>
</feature>
<evidence type="ECO:0000256" key="4">
    <source>
        <dbReference type="ARBA" id="ARBA00022679"/>
    </source>
</evidence>
<dbReference type="GO" id="GO:0016757">
    <property type="term" value="F:glycosyltransferase activity"/>
    <property type="evidence" value="ECO:0007669"/>
    <property type="project" value="UniProtKB-KW"/>
</dbReference>
<reference evidence="13" key="1">
    <citation type="journal article" date="2019" name="Int. J. Syst. Evol. Microbiol.">
        <title>The Global Catalogue of Microorganisms (GCM) 10K type strain sequencing project: providing services to taxonomists for standard genome sequencing and annotation.</title>
        <authorList>
            <consortium name="The Broad Institute Genomics Platform"/>
            <consortium name="The Broad Institute Genome Sequencing Center for Infectious Disease"/>
            <person name="Wu L."/>
            <person name="Ma J."/>
        </authorList>
    </citation>
    <scope>NUCLEOTIDE SEQUENCE [LARGE SCALE GENOMIC DNA]</scope>
    <source>
        <strain evidence="13">CGMCC 4.7093</strain>
    </source>
</reference>
<accession>A0ABV9YV20</accession>
<feature type="domain" description="Glycosyltransferase RgtA/B/C/D-like" evidence="10">
    <location>
        <begin position="100"/>
        <end position="261"/>
    </location>
</feature>
<feature type="compositionally biased region" description="Basic residues" evidence="8">
    <location>
        <begin position="19"/>
        <end position="34"/>
    </location>
</feature>
<feature type="compositionally biased region" description="Low complexity" evidence="8">
    <location>
        <begin position="514"/>
        <end position="524"/>
    </location>
</feature>
<comment type="subcellular location">
    <subcellularLocation>
        <location evidence="1">Cell membrane</location>
        <topology evidence="1">Multi-pass membrane protein</topology>
    </subcellularLocation>
</comment>
<dbReference type="EMBL" id="JBHSIV010000033">
    <property type="protein sequence ID" value="MFC5065245.1"/>
    <property type="molecule type" value="Genomic_DNA"/>
</dbReference>
<keyword evidence="7 9" id="KW-0472">Membrane</keyword>
<feature type="transmembrane region" description="Helical" evidence="9">
    <location>
        <begin position="150"/>
        <end position="169"/>
    </location>
</feature>
<evidence type="ECO:0000256" key="5">
    <source>
        <dbReference type="ARBA" id="ARBA00022692"/>
    </source>
</evidence>
<evidence type="ECO:0000313" key="13">
    <source>
        <dbReference type="Proteomes" id="UP001595947"/>
    </source>
</evidence>
<dbReference type="InterPro" id="IPR050297">
    <property type="entry name" value="LipidA_mod_glycosyltrf_83"/>
</dbReference>
<sequence length="671" mass="68030">MTTTTHLRAGPRPAARTGPGRHGHPSGRPTRRWRGPALAPAWERPLLLALLLGTALLYLWDLGATGTANSFYAAAVQAGTQSWKALLFGSLDASNFITVDKPPAALWVMGLSARLFGFSSWSLLVPQALMGIASVALLRTAVRRWAGSAAGLIAGALLALTPVAVLMFRFDNPDALLVLCMTAAAHAAVRAVDVAHRRAGPWWTAAAGALLGLGFLTKMLQAWLVLPALAAVIVLAAAVPWRRRLLMLVVGLGAMVASVAWYVALVDLWPADSRPYIGGSTDDSFLDLVLGYNGLGRILGGEGNGGGGGAGGSGSTGFGGTAGIARMFNESFGGQISWFLPAALIVLVAGLWLTRREGRTDRTRAALVLWGGWLLVHAVVFSLMSGTIHAYYAVAMAPGLAGTLAVGGTLLWRRREQLLARLSLVAALAATAAWSVVLLRRTPDFLPWLRWVVAIVGAVAVLGLLAGLLTRGAWARRALPVLLVGAVLAGAGGSVAYAVDTAATPHSGSIVSAGPSSGSGDTDAGPGGGQGGGQGGPPPSGQRPDGGGGPGGMTTTSAELTALLQGSGTTWSAAVVGSQGAATLELATNTAVMAIGGWSGTDAAPTLAGFQAMVAAGDVHWFVGSGEGGGMGDRGGSDSVGSQIAAWVAANYTATTVGGQTVYDLTGPTAS</sequence>
<feature type="region of interest" description="Disordered" evidence="8">
    <location>
        <begin position="508"/>
        <end position="556"/>
    </location>
</feature>
<evidence type="ECO:0000313" key="12">
    <source>
        <dbReference type="EMBL" id="MFC5065245.1"/>
    </source>
</evidence>
<dbReference type="PANTHER" id="PTHR33908:SF3">
    <property type="entry name" value="UNDECAPRENYL PHOSPHATE-ALPHA-4-AMINO-4-DEOXY-L-ARABINOSE ARABINOSYL TRANSFERASE"/>
    <property type="match status" value="1"/>
</dbReference>
<evidence type="ECO:0000256" key="2">
    <source>
        <dbReference type="ARBA" id="ARBA00022475"/>
    </source>
</evidence>
<dbReference type="RefSeq" id="WP_378038578.1">
    <property type="nucleotide sequence ID" value="NZ_JBHSIV010000033.1"/>
</dbReference>
<keyword evidence="5 9" id="KW-0812">Transmembrane</keyword>
<dbReference type="InterPro" id="IPR056785">
    <property type="entry name" value="YkcA/B-like_C"/>
</dbReference>
<name>A0ABV9YV20_9PSEU</name>